<dbReference type="InterPro" id="IPR034907">
    <property type="entry name" value="NDK-like_dom"/>
</dbReference>
<dbReference type="PROSITE" id="PS51374">
    <property type="entry name" value="NDPK_LIKE"/>
    <property type="match status" value="1"/>
</dbReference>
<protein>
    <recommendedName>
        <fullName evidence="2">Nucleoside diphosphate kinase</fullName>
    </recommendedName>
</protein>
<feature type="region of interest" description="Disordered" evidence="8">
    <location>
        <begin position="231"/>
        <end position="271"/>
    </location>
</feature>
<evidence type="ECO:0000313" key="10">
    <source>
        <dbReference type="EMBL" id="KAL0961135.1"/>
    </source>
</evidence>
<comment type="similarity">
    <text evidence="1 7">Belongs to the NDK family.</text>
</comment>
<keyword evidence="11" id="KW-1185">Reference proteome</keyword>
<feature type="compositionally biased region" description="Low complexity" evidence="8">
    <location>
        <begin position="468"/>
        <end position="481"/>
    </location>
</feature>
<name>A0ABR3K177_9AGAR</name>
<dbReference type="Gene3D" id="3.30.70.141">
    <property type="entry name" value="Nucleoside diphosphate kinase-like domain"/>
    <property type="match status" value="1"/>
</dbReference>
<dbReference type="SUPFAM" id="SSF54919">
    <property type="entry name" value="Nucleoside diphosphate kinase, NDK"/>
    <property type="match status" value="1"/>
</dbReference>
<feature type="compositionally biased region" description="Low complexity" evidence="8">
    <location>
        <begin position="505"/>
        <end position="518"/>
    </location>
</feature>
<accession>A0ABR3K177</accession>
<evidence type="ECO:0000256" key="3">
    <source>
        <dbReference type="ARBA" id="ARBA00022679"/>
    </source>
</evidence>
<dbReference type="PANTHER" id="PTHR46161:SF3">
    <property type="entry name" value="NUCLEOSIDE DIPHOSPHATE KINASE DDB_G0292928-RELATED"/>
    <property type="match status" value="1"/>
</dbReference>
<feature type="compositionally biased region" description="Polar residues" evidence="8">
    <location>
        <begin position="364"/>
        <end position="374"/>
    </location>
</feature>
<evidence type="ECO:0000259" key="9">
    <source>
        <dbReference type="SMART" id="SM00562"/>
    </source>
</evidence>
<evidence type="ECO:0000256" key="2">
    <source>
        <dbReference type="ARBA" id="ARBA00017632"/>
    </source>
</evidence>
<evidence type="ECO:0000256" key="6">
    <source>
        <dbReference type="ARBA" id="ARBA00022840"/>
    </source>
</evidence>
<keyword evidence="6" id="KW-0067">ATP-binding</keyword>
<dbReference type="InterPro" id="IPR036850">
    <property type="entry name" value="NDK-like_dom_sf"/>
</dbReference>
<evidence type="ECO:0000256" key="4">
    <source>
        <dbReference type="ARBA" id="ARBA00022741"/>
    </source>
</evidence>
<comment type="caution">
    <text evidence="7">Lacks conserved residue(s) required for the propagation of feature annotation.</text>
</comment>
<dbReference type="EMBL" id="JASNQZ010000001">
    <property type="protein sequence ID" value="KAL0961135.1"/>
    <property type="molecule type" value="Genomic_DNA"/>
</dbReference>
<keyword evidence="4" id="KW-0547">Nucleotide-binding</keyword>
<evidence type="ECO:0000313" key="11">
    <source>
        <dbReference type="Proteomes" id="UP001556367"/>
    </source>
</evidence>
<feature type="domain" description="Nucleoside diphosphate kinase-like" evidence="9">
    <location>
        <begin position="73"/>
        <end position="207"/>
    </location>
</feature>
<keyword evidence="3" id="KW-0808">Transferase</keyword>
<feature type="compositionally biased region" description="Polar residues" evidence="8">
    <location>
        <begin position="247"/>
        <end position="266"/>
    </location>
</feature>
<feature type="compositionally biased region" description="Low complexity" evidence="8">
    <location>
        <begin position="442"/>
        <end position="460"/>
    </location>
</feature>
<organism evidence="10 11">
    <name type="scientific">Hohenbuehelia grisea</name>
    <dbReference type="NCBI Taxonomy" id="104357"/>
    <lineage>
        <taxon>Eukaryota</taxon>
        <taxon>Fungi</taxon>
        <taxon>Dikarya</taxon>
        <taxon>Basidiomycota</taxon>
        <taxon>Agaricomycotina</taxon>
        <taxon>Agaricomycetes</taxon>
        <taxon>Agaricomycetidae</taxon>
        <taxon>Agaricales</taxon>
        <taxon>Pleurotineae</taxon>
        <taxon>Pleurotaceae</taxon>
        <taxon>Hohenbuehelia</taxon>
    </lineage>
</organism>
<dbReference type="Pfam" id="PF00334">
    <property type="entry name" value="NDK"/>
    <property type="match status" value="1"/>
</dbReference>
<evidence type="ECO:0000256" key="5">
    <source>
        <dbReference type="ARBA" id="ARBA00022777"/>
    </source>
</evidence>
<feature type="compositionally biased region" description="Low complexity" evidence="8">
    <location>
        <begin position="565"/>
        <end position="584"/>
    </location>
</feature>
<gene>
    <name evidence="10" type="ORF">HGRIS_006108</name>
</gene>
<evidence type="ECO:0000256" key="8">
    <source>
        <dbReference type="SAM" id="MobiDB-lite"/>
    </source>
</evidence>
<keyword evidence="5" id="KW-0418">Kinase</keyword>
<comment type="caution">
    <text evidence="10">The sequence shown here is derived from an EMBL/GenBank/DDBJ whole genome shotgun (WGS) entry which is preliminary data.</text>
</comment>
<evidence type="ECO:0000256" key="1">
    <source>
        <dbReference type="ARBA" id="ARBA00008142"/>
    </source>
</evidence>
<proteinExistence type="inferred from homology"/>
<sequence>MSLNGDLSSPVHDEYQLPESFDDPDAHYRRNAFDIPHNHGPGYADDVQAEAEVEASLAASTSLSTPGQTSRPLTRTVAIIKPHGVEHRLAIEQRINEAKFEIVKERRMEFDTETDPETLYDLFGEDADCFSEGPVWVYVLERRRAVEVWQTLMGPADVAVARQEAPTSLRALYGRLPEQLNAVMGSPDAETAEAQIQAIFASSPPFPTSDLPPGDDRFDSMRSVASSLLEALRSPDSESGAPPSSIGDRSTSTHSGRTANASSAKSGSGFRARALPATHLEPDIKPRMSKAAALRAGIPYEATARGPRAPPTKEQLAKTFANVPGHKRSETIQVASTAAPTIAPRMTRAAALRLGLPVPAAPRRQSTAPASLGSNGDAKPLLQRKDTFEGVPGHKRRESIAVASSKPPTVAPRLNKSAALRAQKDSAPPSSFMFRAPSARKVPGLSRSNSVSSLNGSSRPASQSSMHAPASRPSLSRPASAILTRPPSSTPKPSAPKINGRTSSVNGVKTNGGVNGTTEAAAKNNAEQPKAKPKPRPSSLSAPTIAPRPNRSAMLRAAKMEAQNAAKVVKPPKGKPAAPRAIAA</sequence>
<feature type="region of interest" description="Disordered" evidence="8">
    <location>
        <begin position="1"/>
        <end position="44"/>
    </location>
</feature>
<reference evidence="11" key="1">
    <citation type="submission" date="2024-06" db="EMBL/GenBank/DDBJ databases">
        <title>Multi-omics analyses provide insights into the biosynthesis of the anticancer antibiotic pleurotin in Hohenbuehelia grisea.</title>
        <authorList>
            <person name="Weaver J.A."/>
            <person name="Alberti F."/>
        </authorList>
    </citation>
    <scope>NUCLEOTIDE SEQUENCE [LARGE SCALE GENOMIC DNA]</scope>
    <source>
        <strain evidence="11">T-177</strain>
    </source>
</reference>
<dbReference type="Proteomes" id="UP001556367">
    <property type="component" value="Unassembled WGS sequence"/>
</dbReference>
<evidence type="ECO:0000256" key="7">
    <source>
        <dbReference type="PROSITE-ProRule" id="PRU00706"/>
    </source>
</evidence>
<dbReference type="SMART" id="SM00562">
    <property type="entry name" value="NDK"/>
    <property type="match status" value="1"/>
</dbReference>
<dbReference type="PANTHER" id="PTHR46161">
    <property type="entry name" value="NUCLEOSIDE DIPHOSPHATE KINASE"/>
    <property type="match status" value="1"/>
</dbReference>
<feature type="region of interest" description="Disordered" evidence="8">
    <location>
        <begin position="360"/>
        <end position="584"/>
    </location>
</feature>